<dbReference type="Pfam" id="PF14129">
    <property type="entry name" value="DUF4296"/>
    <property type="match status" value="1"/>
</dbReference>
<sequence length="121" mass="14124">MKRIIPLLIALALLACKKNIVPKPDHFLNDKEMEQLMYDLALLEAFKNAEPRLLDSLQINSKDFIYKKYGIDSLAMAQNIVYYASLPKEYDTIIKKVEHRLKFQRDSINNPNSLKNNQNKK</sequence>
<evidence type="ECO:0000313" key="2">
    <source>
        <dbReference type="EMBL" id="AMD84068.1"/>
    </source>
</evidence>
<organism evidence="3 5">
    <name type="scientific">Capnocytophaga haemolytica</name>
    <dbReference type="NCBI Taxonomy" id="45243"/>
    <lineage>
        <taxon>Bacteria</taxon>
        <taxon>Pseudomonadati</taxon>
        <taxon>Bacteroidota</taxon>
        <taxon>Flavobacteriia</taxon>
        <taxon>Flavobacteriales</taxon>
        <taxon>Flavobacteriaceae</taxon>
        <taxon>Capnocytophaga</taxon>
    </lineage>
</organism>
<dbReference type="InterPro" id="IPR025381">
    <property type="entry name" value="DUF4296"/>
</dbReference>
<dbReference type="EMBL" id="LT906449">
    <property type="protein sequence ID" value="SNV13683.1"/>
    <property type="molecule type" value="Genomic_DNA"/>
</dbReference>
<protein>
    <recommendedName>
        <fullName evidence="1">DUF4296 domain-containing protein</fullName>
    </recommendedName>
</protein>
<feature type="domain" description="DUF4296" evidence="1">
    <location>
        <begin position="24"/>
        <end position="106"/>
    </location>
</feature>
<evidence type="ECO:0000313" key="4">
    <source>
        <dbReference type="Proteomes" id="UP000065822"/>
    </source>
</evidence>
<accession>A0AAX2H025</accession>
<dbReference type="AlphaFoldDB" id="A0AAX2H025"/>
<gene>
    <name evidence="2" type="ORF">AXF12_00035</name>
    <name evidence="3" type="ORF">SAMEA44541418_01768</name>
</gene>
<dbReference type="KEGG" id="chg:AXF12_00035"/>
<dbReference type="PROSITE" id="PS51257">
    <property type="entry name" value="PROKAR_LIPOPROTEIN"/>
    <property type="match status" value="1"/>
</dbReference>
<dbReference type="RefSeq" id="WP_066427464.1">
    <property type="nucleotide sequence ID" value="NZ_CP014227.1"/>
</dbReference>
<keyword evidence="4" id="KW-1185">Reference proteome</keyword>
<evidence type="ECO:0000313" key="5">
    <source>
        <dbReference type="Proteomes" id="UP000215539"/>
    </source>
</evidence>
<name>A0AAX2H025_9FLAO</name>
<dbReference type="Proteomes" id="UP000215539">
    <property type="component" value="Chromosome 1"/>
</dbReference>
<dbReference type="EMBL" id="CP014227">
    <property type="protein sequence ID" value="AMD84068.1"/>
    <property type="molecule type" value="Genomic_DNA"/>
</dbReference>
<dbReference type="Proteomes" id="UP000065822">
    <property type="component" value="Chromosome"/>
</dbReference>
<reference evidence="2 4" key="1">
    <citation type="submission" date="2016-02" db="EMBL/GenBank/DDBJ databases">
        <authorList>
            <person name="Holder M.E."/>
            <person name="Ajami N.J."/>
            <person name="Petrosino J.F."/>
        </authorList>
    </citation>
    <scope>NUCLEOTIDE SEQUENCE [LARGE SCALE GENOMIC DNA]</scope>
    <source>
        <strain evidence="2 4">CCUG 32990</strain>
    </source>
</reference>
<evidence type="ECO:0000313" key="3">
    <source>
        <dbReference type="EMBL" id="SNV13683.1"/>
    </source>
</evidence>
<proteinExistence type="predicted"/>
<evidence type="ECO:0000259" key="1">
    <source>
        <dbReference type="Pfam" id="PF14129"/>
    </source>
</evidence>
<reference evidence="3 5" key="2">
    <citation type="submission" date="2017-06" db="EMBL/GenBank/DDBJ databases">
        <authorList>
            <consortium name="Pathogen Informatics"/>
        </authorList>
    </citation>
    <scope>NUCLEOTIDE SEQUENCE [LARGE SCALE GENOMIC DNA]</scope>
    <source>
        <strain evidence="3 5">NCTC12947</strain>
    </source>
</reference>